<evidence type="ECO:0000313" key="2">
    <source>
        <dbReference type="EMBL" id="MTW05138.1"/>
    </source>
</evidence>
<name>A0A6L6Q7D7_9BURK</name>
<accession>A0A6L6Q7D7</accession>
<gene>
    <name evidence="2" type="ORF">GM668_23975</name>
</gene>
<dbReference type="Proteomes" id="UP000484015">
    <property type="component" value="Unassembled WGS sequence"/>
</dbReference>
<evidence type="ECO:0000313" key="3">
    <source>
        <dbReference type="Proteomes" id="UP000484015"/>
    </source>
</evidence>
<feature type="signal peptide" evidence="1">
    <location>
        <begin position="1"/>
        <end position="18"/>
    </location>
</feature>
<protein>
    <recommendedName>
        <fullName evidence="4">MipA/OmpV family protein</fullName>
    </recommendedName>
</protein>
<organism evidence="2 3">
    <name type="scientific">Pseudoduganella ginsengisoli</name>
    <dbReference type="NCBI Taxonomy" id="1462440"/>
    <lineage>
        <taxon>Bacteria</taxon>
        <taxon>Pseudomonadati</taxon>
        <taxon>Pseudomonadota</taxon>
        <taxon>Betaproteobacteria</taxon>
        <taxon>Burkholderiales</taxon>
        <taxon>Oxalobacteraceae</taxon>
        <taxon>Telluria group</taxon>
        <taxon>Pseudoduganella</taxon>
    </lineage>
</organism>
<dbReference type="InterPro" id="IPR010583">
    <property type="entry name" value="MipA"/>
</dbReference>
<keyword evidence="3" id="KW-1185">Reference proteome</keyword>
<feature type="chain" id="PRO_5026851619" description="MipA/OmpV family protein" evidence="1">
    <location>
        <begin position="19"/>
        <end position="239"/>
    </location>
</feature>
<dbReference type="OrthoDB" id="8585044at2"/>
<dbReference type="AlphaFoldDB" id="A0A6L6Q7D7"/>
<dbReference type="Pfam" id="PF06629">
    <property type="entry name" value="MipA"/>
    <property type="match status" value="1"/>
</dbReference>
<reference evidence="2 3" key="1">
    <citation type="submission" date="2019-11" db="EMBL/GenBank/DDBJ databases">
        <title>Type strains purchased from KCTC, JCM and DSMZ.</title>
        <authorList>
            <person name="Lu H."/>
        </authorList>
    </citation>
    <scope>NUCLEOTIDE SEQUENCE [LARGE SCALE GENOMIC DNA]</scope>
    <source>
        <strain evidence="2 3">KCTC 42409</strain>
    </source>
</reference>
<proteinExistence type="predicted"/>
<evidence type="ECO:0000256" key="1">
    <source>
        <dbReference type="SAM" id="SignalP"/>
    </source>
</evidence>
<dbReference type="EMBL" id="WNLA01000020">
    <property type="protein sequence ID" value="MTW05138.1"/>
    <property type="molecule type" value="Genomic_DNA"/>
</dbReference>
<dbReference type="RefSeq" id="WP_155441485.1">
    <property type="nucleotide sequence ID" value="NZ_WNLA01000020.1"/>
</dbReference>
<sequence length="239" mass="24873">MKPAVACTAFLLASPVCAQAEASLLPEGSVDVAVAAVAGIVPAAPGSAARKAFLLPQFYAEWSNGMFIDGFAAGIQLSRDPQWKFGPMVALDLGAQRTDGSHRGMRPVFGAFADYMPMRELNLHAHAVAPAGRDGNGMLVNLRAGTPVLQGAHAVLAIGLGANLADAGYTQSVFGTARYQASGGVRDVFADAHWTWQMSRKTTLKASLQSSVLQGDAAASPRTAQRTGTAALVALRYGF</sequence>
<evidence type="ECO:0008006" key="4">
    <source>
        <dbReference type="Google" id="ProtNLM"/>
    </source>
</evidence>
<comment type="caution">
    <text evidence="2">The sequence shown here is derived from an EMBL/GenBank/DDBJ whole genome shotgun (WGS) entry which is preliminary data.</text>
</comment>
<keyword evidence="1" id="KW-0732">Signal</keyword>